<feature type="transmembrane region" description="Helical" evidence="2">
    <location>
        <begin position="416"/>
        <end position="436"/>
    </location>
</feature>
<sequence>MSTVTLQEKQSYRIMGMSLPLFGIVTAVVLIATYMEVLPKGMIGAFALMMVIGAILNEIGSHLPIVKNYLGGGPIVIIFGSAALVTYNFLPETSVEIMSNFMKGEGFLDFYIAALITGSILGMNRELLIKASIRYLPAILGGVVAALGLVGVVGAVIGYGAKEAILYIGVPIMGGGMGAGAVPLSQIFGSSLGVDPGEMISVMVPAVALGNAVAIVVAGLLDRLGKAKPYLTGNGELMELKENQAQVKEETKEKEKKATIDLAMMGRGLLLAVSFFVLGSIIGKFFPQVHSYAWMIISVAIVKALNILPREYETGAFQWFQFVMTNLTGVLLVGIGVAFTNLQQVIDAFTIQYVLLVAVTIIGGVVGSGIVGKFVGFYPIEASITAGLCMANMGGTGDVAVLSAADRMKLMPFAQISSRIGGAFMLILASTLLKIFI</sequence>
<dbReference type="AlphaFoldDB" id="A0A239H0X2"/>
<keyword evidence="2" id="KW-0812">Transmembrane</keyword>
<feature type="transmembrane region" description="Helical" evidence="2">
    <location>
        <begin position="200"/>
        <end position="221"/>
    </location>
</feature>
<dbReference type="OrthoDB" id="8584824at2"/>
<feature type="transmembrane region" description="Helical" evidence="2">
    <location>
        <begin position="289"/>
        <end position="307"/>
    </location>
</feature>
<dbReference type="InterPro" id="IPR004679">
    <property type="entry name" value="2-OHcarboxylate_transport"/>
</dbReference>
<accession>A0A239H0X2</accession>
<dbReference type="Proteomes" id="UP000198304">
    <property type="component" value="Unassembled WGS sequence"/>
</dbReference>
<dbReference type="GO" id="GO:0008514">
    <property type="term" value="F:organic anion transmembrane transporter activity"/>
    <property type="evidence" value="ECO:0007669"/>
    <property type="project" value="InterPro"/>
</dbReference>
<dbReference type="GO" id="GO:0015293">
    <property type="term" value="F:symporter activity"/>
    <property type="evidence" value="ECO:0007669"/>
    <property type="project" value="UniProtKB-UniRule"/>
</dbReference>
<keyword evidence="1" id="KW-0769">Symport</keyword>
<dbReference type="PANTHER" id="PTHR40033">
    <property type="entry name" value="NA(+)-MALATE SYMPORTER"/>
    <property type="match status" value="1"/>
</dbReference>
<dbReference type="PANTHER" id="PTHR40033:SF1">
    <property type="entry name" value="CITRATE-SODIUM SYMPORTER"/>
    <property type="match status" value="1"/>
</dbReference>
<dbReference type="GO" id="GO:0005886">
    <property type="term" value="C:plasma membrane"/>
    <property type="evidence" value="ECO:0007669"/>
    <property type="project" value="UniProtKB-UniRule"/>
</dbReference>
<protein>
    <submittedName>
        <fullName evidence="3">Citrate carrier protein, CCS family</fullName>
    </submittedName>
</protein>
<evidence type="ECO:0000313" key="4">
    <source>
        <dbReference type="Proteomes" id="UP000198304"/>
    </source>
</evidence>
<gene>
    <name evidence="3" type="ORF">SAMN05446037_101955</name>
</gene>
<keyword evidence="2" id="KW-1133">Transmembrane helix</keyword>
<feature type="transmembrane region" description="Helical" evidence="2">
    <location>
        <begin position="262"/>
        <end position="282"/>
    </location>
</feature>
<organism evidence="3 4">
    <name type="scientific">Anaerovirgula multivorans</name>
    <dbReference type="NCBI Taxonomy" id="312168"/>
    <lineage>
        <taxon>Bacteria</taxon>
        <taxon>Bacillati</taxon>
        <taxon>Bacillota</taxon>
        <taxon>Clostridia</taxon>
        <taxon>Peptostreptococcales</taxon>
        <taxon>Natronincolaceae</taxon>
        <taxon>Anaerovirgula</taxon>
    </lineage>
</organism>
<proteinExistence type="inferred from homology"/>
<dbReference type="EMBL" id="FZOJ01000019">
    <property type="protein sequence ID" value="SNS74775.1"/>
    <property type="molecule type" value="Genomic_DNA"/>
</dbReference>
<name>A0A239H0X2_9FIRM</name>
<dbReference type="PIRSF" id="PIRSF005348">
    <property type="entry name" value="YxkH"/>
    <property type="match status" value="1"/>
</dbReference>
<feature type="transmembrane region" description="Helical" evidence="2">
    <location>
        <begin position="319"/>
        <end position="342"/>
    </location>
</feature>
<evidence type="ECO:0000256" key="2">
    <source>
        <dbReference type="SAM" id="Phobius"/>
    </source>
</evidence>
<evidence type="ECO:0000313" key="3">
    <source>
        <dbReference type="EMBL" id="SNS74775.1"/>
    </source>
</evidence>
<keyword evidence="1 2" id="KW-0472">Membrane</keyword>
<feature type="transmembrane region" description="Helical" evidence="2">
    <location>
        <begin position="165"/>
        <end position="188"/>
    </location>
</feature>
<comment type="similarity">
    <text evidence="1">Belongs to the 2-hydroxycarboxylate transporter (2-HCT) (TC 2.A.24) family.</text>
</comment>
<dbReference type="Pfam" id="PF03390">
    <property type="entry name" value="2HCT"/>
    <property type="match status" value="1"/>
</dbReference>
<feature type="transmembrane region" description="Helical" evidence="2">
    <location>
        <begin position="41"/>
        <end position="57"/>
    </location>
</feature>
<feature type="transmembrane region" description="Helical" evidence="2">
    <location>
        <begin position="12"/>
        <end position="35"/>
    </location>
</feature>
<keyword evidence="1" id="KW-0813">Transport</keyword>
<feature type="transmembrane region" description="Helical" evidence="2">
    <location>
        <begin position="69"/>
        <end position="90"/>
    </location>
</feature>
<feature type="transmembrane region" description="Helical" evidence="2">
    <location>
        <begin position="135"/>
        <end position="159"/>
    </location>
</feature>
<dbReference type="RefSeq" id="WP_089284024.1">
    <property type="nucleotide sequence ID" value="NZ_FZOJ01000019.1"/>
</dbReference>
<reference evidence="4" key="1">
    <citation type="submission" date="2017-06" db="EMBL/GenBank/DDBJ databases">
        <authorList>
            <person name="Varghese N."/>
            <person name="Submissions S."/>
        </authorList>
    </citation>
    <scope>NUCLEOTIDE SEQUENCE [LARGE SCALE GENOMIC DNA]</scope>
    <source>
        <strain evidence="4">SCA</strain>
    </source>
</reference>
<evidence type="ECO:0000256" key="1">
    <source>
        <dbReference type="PIRNR" id="PIRNR005348"/>
    </source>
</evidence>
<keyword evidence="4" id="KW-1185">Reference proteome</keyword>
<feature type="transmembrane region" description="Helical" evidence="2">
    <location>
        <begin position="384"/>
        <end position="404"/>
    </location>
</feature>
<feature type="transmembrane region" description="Helical" evidence="2">
    <location>
        <begin position="110"/>
        <end position="128"/>
    </location>
</feature>
<feature type="transmembrane region" description="Helical" evidence="2">
    <location>
        <begin position="354"/>
        <end position="378"/>
    </location>
</feature>